<evidence type="ECO:0000256" key="1">
    <source>
        <dbReference type="ARBA" id="ARBA00004141"/>
    </source>
</evidence>
<evidence type="ECO:0000256" key="4">
    <source>
        <dbReference type="ARBA" id="ARBA00022989"/>
    </source>
</evidence>
<dbReference type="PANTHER" id="PTHR12608">
    <property type="entry name" value="TRANSMEMBRANE PROTEIN HTP-1 RELATED"/>
    <property type="match status" value="1"/>
</dbReference>
<evidence type="ECO:0000313" key="8">
    <source>
        <dbReference type="Proteomes" id="UP001273505"/>
    </source>
</evidence>
<comment type="subcellular location">
    <subcellularLocation>
        <location evidence="1 6">Membrane</location>
        <topology evidence="1 6">Multi-pass membrane protein</topology>
    </subcellularLocation>
</comment>
<dbReference type="PANTHER" id="PTHR12608:SF1">
    <property type="entry name" value="TRANSMEMBRANE PROTEIN 165"/>
    <property type="match status" value="1"/>
</dbReference>
<feature type="transmembrane region" description="Helical" evidence="6">
    <location>
        <begin position="35"/>
        <end position="55"/>
    </location>
</feature>
<protein>
    <recommendedName>
        <fullName evidence="6">GDT1 family protein</fullName>
    </recommendedName>
</protein>
<dbReference type="Proteomes" id="UP001273505">
    <property type="component" value="Unassembled WGS sequence"/>
</dbReference>
<feature type="transmembrane region" description="Helical" evidence="6">
    <location>
        <begin position="96"/>
        <end position="112"/>
    </location>
</feature>
<accession>A0ABU4S0H6</accession>
<dbReference type="RefSeq" id="WP_302721993.1">
    <property type="nucleotide sequence ID" value="NZ_JAULRU010000418.1"/>
</dbReference>
<name>A0ABU4S0H6_9GAMM</name>
<evidence type="ECO:0000256" key="6">
    <source>
        <dbReference type="RuleBase" id="RU365102"/>
    </source>
</evidence>
<dbReference type="Pfam" id="PF01169">
    <property type="entry name" value="GDT1"/>
    <property type="match status" value="2"/>
</dbReference>
<organism evidence="7 8">
    <name type="scientific">Gilvimarinus gilvus</name>
    <dbReference type="NCBI Taxonomy" id="3058038"/>
    <lineage>
        <taxon>Bacteria</taxon>
        <taxon>Pseudomonadati</taxon>
        <taxon>Pseudomonadota</taxon>
        <taxon>Gammaproteobacteria</taxon>
        <taxon>Cellvibrionales</taxon>
        <taxon>Cellvibrionaceae</taxon>
        <taxon>Gilvimarinus</taxon>
    </lineage>
</organism>
<feature type="transmembrane region" description="Helical" evidence="6">
    <location>
        <begin position="67"/>
        <end position="84"/>
    </location>
</feature>
<reference evidence="7 8" key="1">
    <citation type="submission" date="2023-11" db="EMBL/GenBank/DDBJ databases">
        <title>Gilvimarinus fulvus sp. nov., isolated from the surface of Kelp.</title>
        <authorList>
            <person name="Sun Y.Y."/>
            <person name="Gong Y."/>
            <person name="Du Z.J."/>
        </authorList>
    </citation>
    <scope>NUCLEOTIDE SEQUENCE [LARGE SCALE GENOMIC DNA]</scope>
    <source>
        <strain evidence="7 8">SDUM040013</strain>
    </source>
</reference>
<evidence type="ECO:0000313" key="7">
    <source>
        <dbReference type="EMBL" id="MDX6850664.1"/>
    </source>
</evidence>
<keyword evidence="4 6" id="KW-1133">Transmembrane helix</keyword>
<keyword evidence="5 6" id="KW-0472">Membrane</keyword>
<evidence type="ECO:0000256" key="3">
    <source>
        <dbReference type="ARBA" id="ARBA00022692"/>
    </source>
</evidence>
<dbReference type="InterPro" id="IPR001727">
    <property type="entry name" value="GDT1-like"/>
</dbReference>
<evidence type="ECO:0000256" key="5">
    <source>
        <dbReference type="ARBA" id="ARBA00023136"/>
    </source>
</evidence>
<proteinExistence type="inferred from homology"/>
<sequence>MEALFNSTLAVTIAEIGDKTQLLALLLVGRFGKPLTVCVGVFVATIINHGISAYLGAELSHWIPNNWLPWIIGTGFAAVAIWTLIPDSVDDETPRYDKLGAFGATCLLFFIAEIGDKTQIATVVLAAHYSDAIVAVVLGTTLGMLLANIPAIYGGAWLLKRIPITIIHRIAFVIFASFALLSFYQGYTAL</sequence>
<evidence type="ECO:0000256" key="2">
    <source>
        <dbReference type="ARBA" id="ARBA00009190"/>
    </source>
</evidence>
<feature type="transmembrane region" description="Helical" evidence="6">
    <location>
        <begin position="132"/>
        <end position="159"/>
    </location>
</feature>
<keyword evidence="3 6" id="KW-0812">Transmembrane</keyword>
<keyword evidence="8" id="KW-1185">Reference proteome</keyword>
<comment type="caution">
    <text evidence="7">The sequence shown here is derived from an EMBL/GenBank/DDBJ whole genome shotgun (WGS) entry which is preliminary data.</text>
</comment>
<comment type="similarity">
    <text evidence="2 6">Belongs to the GDT1 family.</text>
</comment>
<gene>
    <name evidence="7" type="ORF">SCD92_14925</name>
</gene>
<feature type="transmembrane region" description="Helical" evidence="6">
    <location>
        <begin position="166"/>
        <end position="187"/>
    </location>
</feature>
<dbReference type="EMBL" id="JAXAFO010000028">
    <property type="protein sequence ID" value="MDX6850664.1"/>
    <property type="molecule type" value="Genomic_DNA"/>
</dbReference>